<dbReference type="Proteomes" id="UP001595462">
    <property type="component" value="Unassembled WGS sequence"/>
</dbReference>
<protein>
    <submittedName>
        <fullName evidence="5">NAD(P)-dependent oxidoreductase</fullName>
        <ecNumber evidence="5">1.1.-.-</ecNumber>
    </submittedName>
</protein>
<feature type="domain" description="6-phosphogluconate dehydrogenase NADP-binding" evidence="3">
    <location>
        <begin position="13"/>
        <end position="170"/>
    </location>
</feature>
<dbReference type="EC" id="1.1.-.-" evidence="5"/>
<evidence type="ECO:0000259" key="3">
    <source>
        <dbReference type="Pfam" id="PF03446"/>
    </source>
</evidence>
<dbReference type="PIRSF" id="PIRSF000103">
    <property type="entry name" value="HIBADH"/>
    <property type="match status" value="1"/>
</dbReference>
<comment type="caution">
    <text evidence="5">The sequence shown here is derived from an EMBL/GenBank/DDBJ whole genome shotgun (WGS) entry which is preliminary data.</text>
</comment>
<dbReference type="Pfam" id="PF03446">
    <property type="entry name" value="NAD_binding_2"/>
    <property type="match status" value="1"/>
</dbReference>
<dbReference type="InterPro" id="IPR036291">
    <property type="entry name" value="NAD(P)-bd_dom_sf"/>
</dbReference>
<dbReference type="SUPFAM" id="SSF51735">
    <property type="entry name" value="NAD(P)-binding Rossmann-fold domains"/>
    <property type="match status" value="1"/>
</dbReference>
<name>A0ABV7ELH7_9GAMM</name>
<dbReference type="RefSeq" id="WP_380685676.1">
    <property type="nucleotide sequence ID" value="NZ_JBHRSS010000001.1"/>
</dbReference>
<dbReference type="PANTHER" id="PTHR43060:SF15">
    <property type="entry name" value="3-HYDROXYISOBUTYRATE DEHYDROGENASE-LIKE 1, MITOCHONDRIAL-RELATED"/>
    <property type="match status" value="1"/>
</dbReference>
<evidence type="ECO:0000313" key="5">
    <source>
        <dbReference type="EMBL" id="MFC3102527.1"/>
    </source>
</evidence>
<dbReference type="Gene3D" id="1.10.1040.10">
    <property type="entry name" value="N-(1-d-carboxylethyl)-l-norvaline Dehydrogenase, domain 2"/>
    <property type="match status" value="1"/>
</dbReference>
<organism evidence="5 6">
    <name type="scientific">Salinisphaera aquimarina</name>
    <dbReference type="NCBI Taxonomy" id="2094031"/>
    <lineage>
        <taxon>Bacteria</taxon>
        <taxon>Pseudomonadati</taxon>
        <taxon>Pseudomonadota</taxon>
        <taxon>Gammaproteobacteria</taxon>
        <taxon>Salinisphaerales</taxon>
        <taxon>Salinisphaeraceae</taxon>
        <taxon>Salinisphaera</taxon>
    </lineage>
</organism>
<dbReference type="InterPro" id="IPR013328">
    <property type="entry name" value="6PGD_dom2"/>
</dbReference>
<keyword evidence="6" id="KW-1185">Reference proteome</keyword>
<dbReference type="Pfam" id="PF14833">
    <property type="entry name" value="NAD_binding_11"/>
    <property type="match status" value="1"/>
</dbReference>
<feature type="domain" description="3-hydroxyisobutyrate dehydrogenase-like NAD-binding" evidence="4">
    <location>
        <begin position="175"/>
        <end position="288"/>
    </location>
</feature>
<gene>
    <name evidence="5" type="ORF">ACFOSU_01325</name>
</gene>
<keyword evidence="2" id="KW-0520">NAD</keyword>
<proteinExistence type="predicted"/>
<dbReference type="SUPFAM" id="SSF48179">
    <property type="entry name" value="6-phosphogluconate dehydrogenase C-terminal domain-like"/>
    <property type="match status" value="1"/>
</dbReference>
<dbReference type="InterPro" id="IPR008927">
    <property type="entry name" value="6-PGluconate_DH-like_C_sf"/>
</dbReference>
<dbReference type="InterPro" id="IPR029154">
    <property type="entry name" value="HIBADH-like_NADP-bd"/>
</dbReference>
<evidence type="ECO:0000256" key="1">
    <source>
        <dbReference type="ARBA" id="ARBA00023002"/>
    </source>
</evidence>
<reference evidence="6" key="1">
    <citation type="journal article" date="2019" name="Int. J. Syst. Evol. Microbiol.">
        <title>The Global Catalogue of Microorganisms (GCM) 10K type strain sequencing project: providing services to taxonomists for standard genome sequencing and annotation.</title>
        <authorList>
            <consortium name="The Broad Institute Genomics Platform"/>
            <consortium name="The Broad Institute Genome Sequencing Center for Infectious Disease"/>
            <person name="Wu L."/>
            <person name="Ma J."/>
        </authorList>
    </citation>
    <scope>NUCLEOTIDE SEQUENCE [LARGE SCALE GENOMIC DNA]</scope>
    <source>
        <strain evidence="6">KCTC 52640</strain>
    </source>
</reference>
<dbReference type="Gene3D" id="3.40.50.720">
    <property type="entry name" value="NAD(P)-binding Rossmann-like Domain"/>
    <property type="match status" value="1"/>
</dbReference>
<dbReference type="InterPro" id="IPR006115">
    <property type="entry name" value="6PGDH_NADP-bd"/>
</dbReference>
<keyword evidence="1 5" id="KW-0560">Oxidoreductase</keyword>
<evidence type="ECO:0000256" key="2">
    <source>
        <dbReference type="ARBA" id="ARBA00023027"/>
    </source>
</evidence>
<dbReference type="EMBL" id="JBHRSS010000001">
    <property type="protein sequence ID" value="MFC3102527.1"/>
    <property type="molecule type" value="Genomic_DNA"/>
</dbReference>
<evidence type="ECO:0000313" key="6">
    <source>
        <dbReference type="Proteomes" id="UP001595462"/>
    </source>
</evidence>
<evidence type="ECO:0000259" key="4">
    <source>
        <dbReference type="Pfam" id="PF14833"/>
    </source>
</evidence>
<dbReference type="InterPro" id="IPR015815">
    <property type="entry name" value="HIBADH-related"/>
</dbReference>
<accession>A0ABV7ELH7</accession>
<sequence>MNNNNPSQPAGDNIGFIGLGVMGEPICKHLVVKSGRQVFVNDQDGAPMKRLEELGAKRIESSGMAEQVSTIFLSLPSGEVVREVLFGDEGIINHLRAGQTVVDLSTSPVDITREVAQALRERGVHFADSPVMRTRSAAEAGTLAVPVGASSEIFAEIEPLIAHFASDIRHAGDIGAGQIVKILNNMVLYETVLALSEAHAIGRRAGIDPEVLFDAFASGSADSFALANHGRKAILPQNFPEKAFPVSYARKDISYAVQLAEQVGVDACGARNLIETLDQAIAAGHGDKYAPAISLLFEDDQPFGNTQ</sequence>
<dbReference type="PANTHER" id="PTHR43060">
    <property type="entry name" value="3-HYDROXYISOBUTYRATE DEHYDROGENASE-LIKE 1, MITOCHONDRIAL-RELATED"/>
    <property type="match status" value="1"/>
</dbReference>
<dbReference type="GO" id="GO:0016491">
    <property type="term" value="F:oxidoreductase activity"/>
    <property type="evidence" value="ECO:0007669"/>
    <property type="project" value="UniProtKB-KW"/>
</dbReference>